<protein>
    <submittedName>
        <fullName evidence="1">Uncharacterized protein</fullName>
    </submittedName>
</protein>
<dbReference type="EMBL" id="UINC01021255">
    <property type="protein sequence ID" value="SVA88416.1"/>
    <property type="molecule type" value="Genomic_DNA"/>
</dbReference>
<accession>A0A381ZGL9</accession>
<reference evidence="1" key="1">
    <citation type="submission" date="2018-05" db="EMBL/GenBank/DDBJ databases">
        <authorList>
            <person name="Lanie J.A."/>
            <person name="Ng W.-L."/>
            <person name="Kazmierczak K.M."/>
            <person name="Andrzejewski T.M."/>
            <person name="Davidsen T.M."/>
            <person name="Wayne K.J."/>
            <person name="Tettelin H."/>
            <person name="Glass J.I."/>
            <person name="Rusch D."/>
            <person name="Podicherti R."/>
            <person name="Tsui H.-C.T."/>
            <person name="Winkler M.E."/>
        </authorList>
    </citation>
    <scope>NUCLEOTIDE SEQUENCE</scope>
</reference>
<dbReference type="AlphaFoldDB" id="A0A381ZGL9"/>
<organism evidence="1">
    <name type="scientific">marine metagenome</name>
    <dbReference type="NCBI Taxonomy" id="408172"/>
    <lineage>
        <taxon>unclassified sequences</taxon>
        <taxon>metagenomes</taxon>
        <taxon>ecological metagenomes</taxon>
    </lineage>
</organism>
<proteinExistence type="predicted"/>
<gene>
    <name evidence="1" type="ORF">METZ01_LOCUS141270</name>
</gene>
<evidence type="ECO:0000313" key="1">
    <source>
        <dbReference type="EMBL" id="SVA88416.1"/>
    </source>
</evidence>
<sequence length="66" mass="7582">MRITIEERICPNCGESSEKEYETVFVHGQELCVCCNSNIEPCYEGVNDNGFVDIFHELHLSYNPLL</sequence>
<name>A0A381ZGL9_9ZZZZ</name>